<evidence type="ECO:0000313" key="2">
    <source>
        <dbReference type="EMBL" id="AXK81438.1"/>
    </source>
</evidence>
<dbReference type="GO" id="GO:0008757">
    <property type="term" value="F:S-adenosylmethionine-dependent methyltransferase activity"/>
    <property type="evidence" value="ECO:0007669"/>
    <property type="project" value="InterPro"/>
</dbReference>
<dbReference type="Pfam" id="PF08241">
    <property type="entry name" value="Methyltransf_11"/>
    <property type="match status" value="1"/>
</dbReference>
<dbReference type="InterPro" id="IPR013216">
    <property type="entry name" value="Methyltransf_11"/>
</dbReference>
<sequence>MMDWISFYDFKHSVIYVNERHRDVHYRTIATDISKLVPSPDANVMDYGCGEATSANLVATASGHLTLVEAAPNVRAALKERYASNPKMSVMNPDEAAATPDHSVDMIVLHSVAQYLTGDELDAMMATFRRLLKPNGIFVLGDIVPPQMASVWAALSLLKFGAQNGFFWAAVGGLIRILVSDYFTLKKTHGLSHYTEAEALAKLKAAGFEPKRAAHNIGHNQHRMTFLARPA</sequence>
<feature type="domain" description="Methyltransferase type 11" evidence="1">
    <location>
        <begin position="46"/>
        <end position="140"/>
    </location>
</feature>
<dbReference type="Gene3D" id="3.40.50.150">
    <property type="entry name" value="Vaccinia Virus protein VP39"/>
    <property type="match status" value="1"/>
</dbReference>
<dbReference type="OrthoDB" id="7334795at2"/>
<name>A0A345ZWZ1_9HYPH</name>
<dbReference type="SUPFAM" id="SSF53335">
    <property type="entry name" value="S-adenosyl-L-methionine-dependent methyltransferases"/>
    <property type="match status" value="1"/>
</dbReference>
<dbReference type="Proteomes" id="UP000254889">
    <property type="component" value="Chromosome"/>
</dbReference>
<dbReference type="GO" id="GO:0032259">
    <property type="term" value="P:methylation"/>
    <property type="evidence" value="ECO:0007669"/>
    <property type="project" value="UniProtKB-KW"/>
</dbReference>
<protein>
    <submittedName>
        <fullName evidence="2">Class I SAM-dependent methyltransferase</fullName>
    </submittedName>
</protein>
<keyword evidence="3" id="KW-1185">Reference proteome</keyword>
<dbReference type="KEGG" id="ptaw:DW352_13520"/>
<dbReference type="AlphaFoldDB" id="A0A345ZWZ1"/>
<dbReference type="InterPro" id="IPR029063">
    <property type="entry name" value="SAM-dependent_MTases_sf"/>
</dbReference>
<keyword evidence="2" id="KW-0808">Transferase</keyword>
<evidence type="ECO:0000259" key="1">
    <source>
        <dbReference type="Pfam" id="PF08241"/>
    </source>
</evidence>
<dbReference type="RefSeq" id="WP_115691817.1">
    <property type="nucleotide sequence ID" value="NZ_CP031417.1"/>
</dbReference>
<organism evidence="2 3">
    <name type="scientific">Pseudolabrys taiwanensis</name>
    <dbReference type="NCBI Taxonomy" id="331696"/>
    <lineage>
        <taxon>Bacteria</taxon>
        <taxon>Pseudomonadati</taxon>
        <taxon>Pseudomonadota</taxon>
        <taxon>Alphaproteobacteria</taxon>
        <taxon>Hyphomicrobiales</taxon>
        <taxon>Xanthobacteraceae</taxon>
        <taxon>Pseudolabrys</taxon>
    </lineage>
</organism>
<dbReference type="CDD" id="cd02440">
    <property type="entry name" value="AdoMet_MTases"/>
    <property type="match status" value="1"/>
</dbReference>
<gene>
    <name evidence="2" type="ORF">DW352_13520</name>
</gene>
<evidence type="ECO:0000313" key="3">
    <source>
        <dbReference type="Proteomes" id="UP000254889"/>
    </source>
</evidence>
<keyword evidence="2" id="KW-0489">Methyltransferase</keyword>
<accession>A0A345ZWZ1</accession>
<proteinExistence type="predicted"/>
<reference evidence="2 3" key="1">
    <citation type="submission" date="2018-07" db="EMBL/GenBank/DDBJ databases">
        <authorList>
            <person name="Quirk P.G."/>
            <person name="Krulwich T.A."/>
        </authorList>
    </citation>
    <scope>NUCLEOTIDE SEQUENCE [LARGE SCALE GENOMIC DNA]</scope>
    <source>
        <strain evidence="2 3">CC-BB4</strain>
    </source>
</reference>
<dbReference type="EMBL" id="CP031417">
    <property type="protein sequence ID" value="AXK81438.1"/>
    <property type="molecule type" value="Genomic_DNA"/>
</dbReference>